<feature type="compositionally biased region" description="Acidic residues" evidence="3">
    <location>
        <begin position="86"/>
        <end position="132"/>
    </location>
</feature>
<evidence type="ECO:0000313" key="6">
    <source>
        <dbReference type="EMBL" id="EMG49164.1"/>
    </source>
</evidence>
<dbReference type="InterPro" id="IPR039223">
    <property type="entry name" value="AATF/Bfr2"/>
</dbReference>
<dbReference type="AlphaFoldDB" id="M3K365"/>
<evidence type="ECO:0000256" key="1">
    <source>
        <dbReference type="ARBA" id="ARBA00008966"/>
    </source>
</evidence>
<dbReference type="PANTHER" id="PTHR15565">
    <property type="entry name" value="AATF PROTEIN APOPTOSIS ANTAGONIZING TRANSCRIPTION FACTOR"/>
    <property type="match status" value="1"/>
</dbReference>
<dbReference type="OrthoDB" id="5783963at2759"/>
<gene>
    <name evidence="6" type="ORF">G210_0145</name>
</gene>
<comment type="similarity">
    <text evidence="1">Belongs to the AATF family.</text>
</comment>
<feature type="domain" description="Apoptosis-antagonizing transcription factor C-terminal" evidence="4">
    <location>
        <begin position="373"/>
        <end position="454"/>
    </location>
</feature>
<dbReference type="Pfam" id="PF08164">
    <property type="entry name" value="TRAUB"/>
    <property type="match status" value="1"/>
</dbReference>
<name>M3K365_CANMX</name>
<feature type="domain" description="AATF leucine zipper-containing" evidence="5">
    <location>
        <begin position="163"/>
        <end position="278"/>
    </location>
</feature>
<feature type="compositionally biased region" description="Basic and acidic residues" evidence="3">
    <location>
        <begin position="330"/>
        <end position="341"/>
    </location>
</feature>
<evidence type="ECO:0000256" key="3">
    <source>
        <dbReference type="SAM" id="MobiDB-lite"/>
    </source>
</evidence>
<keyword evidence="7" id="KW-1185">Reference proteome</keyword>
<feature type="region of interest" description="Disordered" evidence="3">
    <location>
        <begin position="36"/>
        <end position="138"/>
    </location>
</feature>
<protein>
    <recommendedName>
        <fullName evidence="2">Protein BFR2</fullName>
    </recommendedName>
</protein>
<dbReference type="InterPro" id="IPR012617">
    <property type="entry name" value="AATF_C"/>
</dbReference>
<dbReference type="Pfam" id="PF13339">
    <property type="entry name" value="AATF-Che1"/>
    <property type="match status" value="1"/>
</dbReference>
<comment type="caution">
    <text evidence="6">The sequence shown here is derived from an EMBL/GenBank/DDBJ whole genome shotgun (WGS) entry which is preliminary data.</text>
</comment>
<feature type="region of interest" description="Disordered" evidence="3">
    <location>
        <begin position="325"/>
        <end position="350"/>
    </location>
</feature>
<dbReference type="STRING" id="1245528.M3K365"/>
<dbReference type="OMA" id="GEHENNK"/>
<dbReference type="HOGENOM" id="CLU_018299_2_0_1"/>
<organism evidence="6 7">
    <name type="scientific">Candida maltosa (strain Xu316)</name>
    <name type="common">Yeast</name>
    <dbReference type="NCBI Taxonomy" id="1245528"/>
    <lineage>
        <taxon>Eukaryota</taxon>
        <taxon>Fungi</taxon>
        <taxon>Dikarya</taxon>
        <taxon>Ascomycota</taxon>
        <taxon>Saccharomycotina</taxon>
        <taxon>Pichiomycetes</taxon>
        <taxon>Debaryomycetaceae</taxon>
        <taxon>Candida/Lodderomyces clade</taxon>
        <taxon>Candida</taxon>
    </lineage>
</organism>
<feature type="compositionally biased region" description="Acidic residues" evidence="3">
    <location>
        <begin position="466"/>
        <end position="477"/>
    </location>
</feature>
<dbReference type="GO" id="GO:0005730">
    <property type="term" value="C:nucleolus"/>
    <property type="evidence" value="ECO:0007669"/>
    <property type="project" value="TreeGrafter"/>
</dbReference>
<reference evidence="6 7" key="1">
    <citation type="submission" date="2013-02" db="EMBL/GenBank/DDBJ databases">
        <title>Genome sequence of Candida maltosa Xu316, a potential industrial strain for xylitol and ethanol production.</title>
        <authorList>
            <person name="Yu J."/>
            <person name="Wang Q."/>
            <person name="Geng X."/>
            <person name="Bao W."/>
            <person name="He P."/>
            <person name="Cai J."/>
        </authorList>
    </citation>
    <scope>NUCLEOTIDE SEQUENCE [LARGE SCALE GENOMIC DNA]</scope>
    <source>
        <strain evidence="7">Xu316</strain>
    </source>
</reference>
<dbReference type="InterPro" id="IPR025160">
    <property type="entry name" value="AATF"/>
</dbReference>
<evidence type="ECO:0000259" key="5">
    <source>
        <dbReference type="Pfam" id="PF13339"/>
    </source>
</evidence>
<feature type="region of interest" description="Disordered" evidence="3">
    <location>
        <begin position="466"/>
        <end position="486"/>
    </location>
</feature>
<dbReference type="GO" id="GO:0000462">
    <property type="term" value="P:maturation of SSU-rRNA from tricistronic rRNA transcript (SSU-rRNA, 5.8S rRNA, LSU-rRNA)"/>
    <property type="evidence" value="ECO:0007669"/>
    <property type="project" value="TreeGrafter"/>
</dbReference>
<dbReference type="PANTHER" id="PTHR15565:SF0">
    <property type="entry name" value="PROTEIN AATF"/>
    <property type="match status" value="1"/>
</dbReference>
<evidence type="ECO:0000259" key="4">
    <source>
        <dbReference type="Pfam" id="PF08164"/>
    </source>
</evidence>
<proteinExistence type="inferred from homology"/>
<dbReference type="Proteomes" id="UP000011777">
    <property type="component" value="Unassembled WGS sequence"/>
</dbReference>
<evidence type="ECO:0000313" key="7">
    <source>
        <dbReference type="Proteomes" id="UP000011777"/>
    </source>
</evidence>
<sequence>MAKKSLAEQISSFYTPKADYDIEDHELDGVKDDVFEHNDVEDESEEDTELRNEHYVNAPKSKLRSESINLGEKYVGNVIDRNNLYDDGEEDEGEIDEEEEEVEGDEENDNEEEVEEDDLSEEDDDEEDDVEESSSHKRELLKSLMSKERSHIVNRLSQSATNDALKGYAIQQQVKVFEKVIDVRLKFQKSVNASNLLPINQESYHQVKTDDSDKLLSQTKKELFQLLDHLLHLRNEIEEDSISPPKKRSFEKYSEITEKADLKLNSHRNQVLTKWSAKVTNSSGSNAMNASKFKSINQSFEQQVKNNLSDMDRLIKRTKLNRRNVTPIGYKEDQEQDKTDKEEDDDDIPEEAVVRRKTQGLENKFIFDDEDFYRVLLNDLVDKKVQGSDPTTGITISLRSAQKVNKLKNNVDTKASKGRKLRYHVQEPIANFESSVGKWKWNDDQIDEFFASLLGQKVNMNEVDEEEEGEEADDIIPEDNGIQLFG</sequence>
<evidence type="ECO:0000256" key="2">
    <source>
        <dbReference type="ARBA" id="ARBA00013850"/>
    </source>
</evidence>
<feature type="compositionally biased region" description="Acidic residues" evidence="3">
    <location>
        <begin position="39"/>
        <end position="48"/>
    </location>
</feature>
<dbReference type="eggNOG" id="KOG2773">
    <property type="taxonomic scope" value="Eukaryota"/>
</dbReference>
<accession>M3K365</accession>
<dbReference type="EMBL" id="AOGT01000790">
    <property type="protein sequence ID" value="EMG49164.1"/>
    <property type="molecule type" value="Genomic_DNA"/>
</dbReference>